<protein>
    <recommendedName>
        <fullName evidence="4">Secreted protein</fullName>
    </recommendedName>
</protein>
<dbReference type="EMBL" id="KZ084163">
    <property type="protein sequence ID" value="OSC96873.1"/>
    <property type="molecule type" value="Genomic_DNA"/>
</dbReference>
<feature type="chain" id="PRO_5012327578" description="Secreted protein" evidence="1">
    <location>
        <begin position="20"/>
        <end position="70"/>
    </location>
</feature>
<feature type="signal peptide" evidence="1">
    <location>
        <begin position="1"/>
        <end position="19"/>
    </location>
</feature>
<keyword evidence="3" id="KW-1185">Reference proteome</keyword>
<keyword evidence="1" id="KW-0732">Signal</keyword>
<name>A0A1Y2I878_TRAC3</name>
<sequence length="70" mass="7865">MQMWSVARVLLSMKMTLPAAVLRTMQTIITEPFRDQARSCSTAVEYNKATATQGWCLERVGVRRVDASCV</sequence>
<gene>
    <name evidence="2" type="ORF">PYCCODRAFT_1214483</name>
</gene>
<evidence type="ECO:0000256" key="1">
    <source>
        <dbReference type="SAM" id="SignalP"/>
    </source>
</evidence>
<evidence type="ECO:0000313" key="3">
    <source>
        <dbReference type="Proteomes" id="UP000193067"/>
    </source>
</evidence>
<organism evidence="2 3">
    <name type="scientific">Trametes coccinea (strain BRFM310)</name>
    <name type="common">Pycnoporus coccineus</name>
    <dbReference type="NCBI Taxonomy" id="1353009"/>
    <lineage>
        <taxon>Eukaryota</taxon>
        <taxon>Fungi</taxon>
        <taxon>Dikarya</taxon>
        <taxon>Basidiomycota</taxon>
        <taxon>Agaricomycotina</taxon>
        <taxon>Agaricomycetes</taxon>
        <taxon>Polyporales</taxon>
        <taxon>Polyporaceae</taxon>
        <taxon>Trametes</taxon>
    </lineage>
</organism>
<evidence type="ECO:0008006" key="4">
    <source>
        <dbReference type="Google" id="ProtNLM"/>
    </source>
</evidence>
<accession>A0A1Y2I878</accession>
<proteinExistence type="predicted"/>
<evidence type="ECO:0000313" key="2">
    <source>
        <dbReference type="EMBL" id="OSC96873.1"/>
    </source>
</evidence>
<dbReference type="Proteomes" id="UP000193067">
    <property type="component" value="Unassembled WGS sequence"/>
</dbReference>
<reference evidence="2 3" key="1">
    <citation type="journal article" date="2015" name="Biotechnol. Biofuels">
        <title>Enhanced degradation of softwood versus hardwood by the white-rot fungus Pycnoporus coccineus.</title>
        <authorList>
            <person name="Couturier M."/>
            <person name="Navarro D."/>
            <person name="Chevret D."/>
            <person name="Henrissat B."/>
            <person name="Piumi F."/>
            <person name="Ruiz-Duenas F.J."/>
            <person name="Martinez A.T."/>
            <person name="Grigoriev I.V."/>
            <person name="Riley R."/>
            <person name="Lipzen A."/>
            <person name="Berrin J.G."/>
            <person name="Master E.R."/>
            <person name="Rosso M.N."/>
        </authorList>
    </citation>
    <scope>NUCLEOTIDE SEQUENCE [LARGE SCALE GENOMIC DNA]</scope>
    <source>
        <strain evidence="2 3">BRFM310</strain>
    </source>
</reference>
<dbReference type="AlphaFoldDB" id="A0A1Y2I878"/>